<gene>
    <name evidence="1" type="ORF">BFV95_4934</name>
</gene>
<dbReference type="EMBL" id="MIPY01000076">
    <property type="protein sequence ID" value="OES23849.1"/>
    <property type="molecule type" value="Genomic_DNA"/>
</dbReference>
<reference evidence="1 2" key="1">
    <citation type="submission" date="2016-09" db="EMBL/GenBank/DDBJ databases">
        <title>Draft Genome Sequence of four Alteromonas macleodii strains isolated from copper coupons and grown long-term at elevated copper levels.</title>
        <authorList>
            <person name="Cusick K."/>
            <person name="Dale J."/>
            <person name="Little B."/>
            <person name="Biffinger J."/>
        </authorList>
    </citation>
    <scope>NUCLEOTIDE SEQUENCE [LARGE SCALE GENOMIC DNA]</scope>
    <source>
        <strain evidence="1 2">KCP01</strain>
    </source>
</reference>
<protein>
    <submittedName>
        <fullName evidence="1">Uncharacterized protein</fullName>
    </submittedName>
</protein>
<comment type="caution">
    <text evidence="1">The sequence shown here is derived from an EMBL/GenBank/DDBJ whole genome shotgun (WGS) entry which is preliminary data.</text>
</comment>
<proteinExistence type="predicted"/>
<name>A0AB36FLF8_ALTMA</name>
<organism evidence="1 2">
    <name type="scientific">Alteromonas macleodii</name>
    <name type="common">Pseudoalteromonas macleodii</name>
    <dbReference type="NCBI Taxonomy" id="28108"/>
    <lineage>
        <taxon>Bacteria</taxon>
        <taxon>Pseudomonadati</taxon>
        <taxon>Pseudomonadota</taxon>
        <taxon>Gammaproteobacteria</taxon>
        <taxon>Alteromonadales</taxon>
        <taxon>Alteromonadaceae</taxon>
        <taxon>Alteromonas/Salinimonas group</taxon>
        <taxon>Alteromonas</taxon>
    </lineage>
</organism>
<evidence type="ECO:0000313" key="1">
    <source>
        <dbReference type="EMBL" id="OES23849.1"/>
    </source>
</evidence>
<sequence length="37" mass="4095">MTISGERGYTVHLTGALASLPFINFISDLSEFLKMSF</sequence>
<keyword evidence="2" id="KW-1185">Reference proteome</keyword>
<dbReference type="AlphaFoldDB" id="A0AB36FLF8"/>
<dbReference type="Proteomes" id="UP000095392">
    <property type="component" value="Unassembled WGS sequence"/>
</dbReference>
<evidence type="ECO:0000313" key="2">
    <source>
        <dbReference type="Proteomes" id="UP000095392"/>
    </source>
</evidence>
<accession>A0AB36FLF8</accession>